<sequence length="143" mass="16610">MRGSWGLAILVCFVLVDLTWNSAVNYMERTTEPGFPRQVKTNDPGVKKAAKFAVYEYNNRSNDIFVFKILDIDKAMIQVVKGLKYMLNARVGRTVCQKNEHYKLKKCEFQTDKTLKKTLNCYFEIWIVSWLNMVKVPVVACQD</sequence>
<keyword evidence="5" id="KW-1185">Reference proteome</keyword>
<dbReference type="GO" id="GO:0004869">
    <property type="term" value="F:cysteine-type endopeptidase inhibitor activity"/>
    <property type="evidence" value="ECO:0007669"/>
    <property type="project" value="InterPro"/>
</dbReference>
<dbReference type="GeneID" id="117357572"/>
<dbReference type="GO" id="GO:1903979">
    <property type="term" value="P:negative regulation of microglial cell activation"/>
    <property type="evidence" value="ECO:0007669"/>
    <property type="project" value="TreeGrafter"/>
</dbReference>
<dbReference type="InterPro" id="IPR046350">
    <property type="entry name" value="Cystatin_sf"/>
</dbReference>
<evidence type="ECO:0000256" key="3">
    <source>
        <dbReference type="SAM" id="SignalP"/>
    </source>
</evidence>
<evidence type="ECO:0000313" key="6">
    <source>
        <dbReference type="RefSeq" id="XP_033794263.1"/>
    </source>
</evidence>
<dbReference type="Proteomes" id="UP000515159">
    <property type="component" value="Chromosome 3"/>
</dbReference>
<organism evidence="5 6">
    <name type="scientific">Geotrypetes seraphini</name>
    <name type="common">Gaboon caecilian</name>
    <name type="synonym">Caecilia seraphini</name>
    <dbReference type="NCBI Taxonomy" id="260995"/>
    <lineage>
        <taxon>Eukaryota</taxon>
        <taxon>Metazoa</taxon>
        <taxon>Chordata</taxon>
        <taxon>Craniata</taxon>
        <taxon>Vertebrata</taxon>
        <taxon>Euteleostomi</taxon>
        <taxon>Amphibia</taxon>
        <taxon>Gymnophiona</taxon>
        <taxon>Geotrypetes</taxon>
    </lineage>
</organism>
<dbReference type="PANTHER" id="PTHR47141:SF1">
    <property type="entry name" value="CYSTATIN-F"/>
    <property type="match status" value="1"/>
</dbReference>
<dbReference type="SUPFAM" id="SSF54403">
    <property type="entry name" value="Cystatin/monellin"/>
    <property type="match status" value="1"/>
</dbReference>
<dbReference type="InterPro" id="IPR000010">
    <property type="entry name" value="Cystatin_dom"/>
</dbReference>
<gene>
    <name evidence="6" type="primary">CST7</name>
</gene>
<reference evidence="6" key="1">
    <citation type="submission" date="2025-08" db="UniProtKB">
        <authorList>
            <consortium name="RefSeq"/>
        </authorList>
    </citation>
    <scope>IDENTIFICATION</scope>
</reference>
<feature type="signal peptide" evidence="3">
    <location>
        <begin position="1"/>
        <end position="21"/>
    </location>
</feature>
<name>A0A6P8R2S8_GEOSA</name>
<dbReference type="GO" id="GO:0005794">
    <property type="term" value="C:Golgi apparatus"/>
    <property type="evidence" value="ECO:0007669"/>
    <property type="project" value="TreeGrafter"/>
</dbReference>
<dbReference type="SMART" id="SM00043">
    <property type="entry name" value="CY"/>
    <property type="match status" value="1"/>
</dbReference>
<feature type="chain" id="PRO_5028184234" evidence="3">
    <location>
        <begin position="22"/>
        <end position="143"/>
    </location>
</feature>
<dbReference type="PANTHER" id="PTHR47141">
    <property type="entry name" value="CYSTATIN-F"/>
    <property type="match status" value="1"/>
</dbReference>
<dbReference type="CDD" id="cd00042">
    <property type="entry name" value="CY"/>
    <property type="match status" value="1"/>
</dbReference>
<dbReference type="InterPro" id="IPR042886">
    <property type="entry name" value="Cystatin-F"/>
</dbReference>
<dbReference type="GO" id="GO:0031643">
    <property type="term" value="P:positive regulation of myelination"/>
    <property type="evidence" value="ECO:0007669"/>
    <property type="project" value="TreeGrafter"/>
</dbReference>
<evidence type="ECO:0000313" key="5">
    <source>
        <dbReference type="Proteomes" id="UP000515159"/>
    </source>
</evidence>
<dbReference type="Gene3D" id="3.10.450.10">
    <property type="match status" value="1"/>
</dbReference>
<evidence type="ECO:0000256" key="1">
    <source>
        <dbReference type="ARBA" id="ARBA00009403"/>
    </source>
</evidence>
<dbReference type="GO" id="GO:0005615">
    <property type="term" value="C:extracellular space"/>
    <property type="evidence" value="ECO:0007669"/>
    <property type="project" value="TreeGrafter"/>
</dbReference>
<dbReference type="FunCoup" id="A0A6P8R2S8">
    <property type="interactions" value="67"/>
</dbReference>
<feature type="domain" description="Cystatin" evidence="4">
    <location>
        <begin position="31"/>
        <end position="142"/>
    </location>
</feature>
<evidence type="ECO:0000259" key="4">
    <source>
        <dbReference type="SMART" id="SM00043"/>
    </source>
</evidence>
<dbReference type="GO" id="GO:0006955">
    <property type="term" value="P:immune response"/>
    <property type="evidence" value="ECO:0007669"/>
    <property type="project" value="InterPro"/>
</dbReference>
<dbReference type="Pfam" id="PF00031">
    <property type="entry name" value="Cystatin"/>
    <property type="match status" value="1"/>
</dbReference>
<keyword evidence="2" id="KW-1015">Disulfide bond</keyword>
<dbReference type="GO" id="GO:0005770">
    <property type="term" value="C:late endosome"/>
    <property type="evidence" value="ECO:0007669"/>
    <property type="project" value="TreeGrafter"/>
</dbReference>
<dbReference type="GO" id="GO:0005764">
    <property type="term" value="C:lysosome"/>
    <property type="evidence" value="ECO:0007669"/>
    <property type="project" value="TreeGrafter"/>
</dbReference>
<protein>
    <submittedName>
        <fullName evidence="6">Cystatin-F</fullName>
    </submittedName>
</protein>
<dbReference type="GO" id="GO:0005783">
    <property type="term" value="C:endoplasmic reticulum"/>
    <property type="evidence" value="ECO:0007669"/>
    <property type="project" value="TreeGrafter"/>
</dbReference>
<dbReference type="OrthoDB" id="9929365at2759"/>
<dbReference type="CTD" id="8530"/>
<keyword evidence="3" id="KW-0732">Signal</keyword>
<evidence type="ECO:0000256" key="2">
    <source>
        <dbReference type="ARBA" id="ARBA00023157"/>
    </source>
</evidence>
<accession>A0A6P8R2S8</accession>
<dbReference type="KEGG" id="gsh:117357572"/>
<dbReference type="RefSeq" id="XP_033794263.1">
    <property type="nucleotide sequence ID" value="XM_033938372.1"/>
</dbReference>
<dbReference type="FunFam" id="3.10.450.10:FF:000004">
    <property type="entry name" value="Cystatin C"/>
    <property type="match status" value="1"/>
</dbReference>
<dbReference type="AlphaFoldDB" id="A0A6P8R2S8"/>
<dbReference type="InParanoid" id="A0A6P8R2S8"/>
<proteinExistence type="inferred from homology"/>
<comment type="similarity">
    <text evidence="1">Belongs to the cystatin family.</text>
</comment>